<accession>A0A227KHY5</accession>
<feature type="domain" description="Serine aminopeptidase S33" evidence="1">
    <location>
        <begin position="58"/>
        <end position="165"/>
    </location>
</feature>
<dbReference type="PANTHER" id="PTHR12277">
    <property type="entry name" value="ALPHA/BETA HYDROLASE DOMAIN-CONTAINING PROTEIN"/>
    <property type="match status" value="1"/>
</dbReference>
<dbReference type="GO" id="GO:0016787">
    <property type="term" value="F:hydrolase activity"/>
    <property type="evidence" value="ECO:0007669"/>
    <property type="project" value="UniProtKB-KW"/>
</dbReference>
<dbReference type="EMBL" id="NHMP01000005">
    <property type="protein sequence ID" value="OXE47311.1"/>
    <property type="molecule type" value="Genomic_DNA"/>
</dbReference>
<dbReference type="AlphaFoldDB" id="A0A227KHY5"/>
<gene>
    <name evidence="2" type="ORF">ADH67_09145</name>
</gene>
<proteinExistence type="predicted"/>
<dbReference type="Gene3D" id="3.40.50.1820">
    <property type="entry name" value="alpha/beta hydrolase"/>
    <property type="match status" value="1"/>
</dbReference>
<comment type="caution">
    <text evidence="2">The sequence shown here is derived from an EMBL/GenBank/DDBJ whole genome shotgun (WGS) entry which is preliminary data.</text>
</comment>
<name>A0A227KHY5_9BURK</name>
<dbReference type="InterPro" id="IPR029058">
    <property type="entry name" value="AB_hydrolase_fold"/>
</dbReference>
<organism evidence="2 3">
    <name type="scientific">Turicimonas muris</name>
    <dbReference type="NCBI Taxonomy" id="1796652"/>
    <lineage>
        <taxon>Bacteria</taxon>
        <taxon>Pseudomonadati</taxon>
        <taxon>Pseudomonadota</taxon>
        <taxon>Betaproteobacteria</taxon>
        <taxon>Burkholderiales</taxon>
        <taxon>Sutterellaceae</taxon>
        <taxon>Turicimonas</taxon>
    </lineage>
</organism>
<keyword evidence="2" id="KW-0378">Hydrolase</keyword>
<dbReference type="Pfam" id="PF12146">
    <property type="entry name" value="Hydrolase_4"/>
    <property type="match status" value="1"/>
</dbReference>
<dbReference type="Proteomes" id="UP000214610">
    <property type="component" value="Unassembled WGS sequence"/>
</dbReference>
<sequence>MSFLSDMTESMFFRGTSLPYWSAQHYGLTAEYGEASISDKESVCYQVLQPRLSTVQSCKGFVLFFHSGQFNMSYNLQQVAYLALEGYAVGLFDYRGIGHSQGSTTLTGIATDGETAWKAINEVPGNLGKYCMNRLAVLGQGVGADAALRFAANHSSEVKALVVESIYATRKGWLKERYGPVVGDVISKLLKSDALEPIEVLPTIQCPLVVVKPQKDDFVRKTEQALISAALPEQAEVWDVPGKSYLGVFSDNNSPFRGRLTEFLKQSFK</sequence>
<dbReference type="InterPro" id="IPR022742">
    <property type="entry name" value="Hydrolase_4"/>
</dbReference>
<dbReference type="RefSeq" id="WP_066594426.1">
    <property type="nucleotide sequence ID" value="NZ_CALBGX010000148.1"/>
</dbReference>
<evidence type="ECO:0000259" key="1">
    <source>
        <dbReference type="Pfam" id="PF12146"/>
    </source>
</evidence>
<protein>
    <submittedName>
        <fullName evidence="2">Alpha/beta hydrolase</fullName>
    </submittedName>
</protein>
<dbReference type="PANTHER" id="PTHR12277:SF81">
    <property type="entry name" value="PROTEIN ABHD13"/>
    <property type="match status" value="1"/>
</dbReference>
<dbReference type="GeneID" id="78362271"/>
<reference evidence="3" key="1">
    <citation type="submission" date="2017-05" db="EMBL/GenBank/DDBJ databases">
        <title>Improved OligoMM genomes.</title>
        <authorList>
            <person name="Garzetti D."/>
        </authorList>
    </citation>
    <scope>NUCLEOTIDE SEQUENCE [LARGE SCALE GENOMIC DNA]</scope>
    <source>
        <strain evidence="3">YL45</strain>
    </source>
</reference>
<keyword evidence="3" id="KW-1185">Reference proteome</keyword>
<evidence type="ECO:0000313" key="2">
    <source>
        <dbReference type="EMBL" id="OXE47311.1"/>
    </source>
</evidence>
<dbReference type="SUPFAM" id="SSF53474">
    <property type="entry name" value="alpha/beta-Hydrolases"/>
    <property type="match status" value="1"/>
</dbReference>
<evidence type="ECO:0000313" key="3">
    <source>
        <dbReference type="Proteomes" id="UP000214610"/>
    </source>
</evidence>